<evidence type="ECO:0000313" key="3">
    <source>
        <dbReference type="Proteomes" id="UP001166784"/>
    </source>
</evidence>
<reference evidence="2" key="2">
    <citation type="journal article" date="2023" name="Int. J. Syst. Evol. Microbiol.">
        <title>Streptomyces marispadix sp. nov., isolated from marine beach sediment of the Northern Coast of Portugal.</title>
        <authorList>
            <person name="dos Santos J.D.N."/>
            <person name="Vitorino I.R."/>
            <person name="Kallscheuer N."/>
            <person name="Srivastava A."/>
            <person name="Krautwurst S."/>
            <person name="Marz M."/>
            <person name="Jogler C."/>
            <person name="Lobo Da Cunha A."/>
            <person name="Catita J."/>
            <person name="Goncalves H."/>
            <person name="Gonzalez I."/>
            <person name="Reyes F."/>
            <person name="Lage O.M."/>
        </authorList>
    </citation>
    <scope>NUCLEOTIDE SEQUENCE</scope>
    <source>
        <strain evidence="2">M600PL45_2</strain>
    </source>
</reference>
<organism evidence="2 3">
    <name type="scientific">Streptomyces marispadix</name>
    <dbReference type="NCBI Taxonomy" id="2922868"/>
    <lineage>
        <taxon>Bacteria</taxon>
        <taxon>Bacillati</taxon>
        <taxon>Actinomycetota</taxon>
        <taxon>Actinomycetes</taxon>
        <taxon>Kitasatosporales</taxon>
        <taxon>Streptomycetaceae</taxon>
        <taxon>Streptomyces</taxon>
    </lineage>
</organism>
<dbReference type="RefSeq" id="WP_241057355.1">
    <property type="nucleotide sequence ID" value="NZ_JAKWJU010000002.1"/>
</dbReference>
<comment type="caution">
    <text evidence="2">The sequence shown here is derived from an EMBL/GenBank/DDBJ whole genome shotgun (WGS) entry which is preliminary data.</text>
</comment>
<protein>
    <submittedName>
        <fullName evidence="2">UPF0561 family protein</fullName>
    </submittedName>
</protein>
<evidence type="ECO:0000313" key="2">
    <source>
        <dbReference type="EMBL" id="MCH6159404.1"/>
    </source>
</evidence>
<dbReference type="EMBL" id="JAKWJU010000002">
    <property type="protein sequence ID" value="MCH6159404.1"/>
    <property type="molecule type" value="Genomic_DNA"/>
</dbReference>
<name>A0ABS9ST09_9ACTN</name>
<keyword evidence="3" id="KW-1185">Reference proteome</keyword>
<proteinExistence type="predicted"/>
<reference evidence="2" key="1">
    <citation type="submission" date="2022-03" db="EMBL/GenBank/DDBJ databases">
        <authorList>
            <person name="Santos J.D.N."/>
            <person name="Kallscheuer N."/>
            <person name="Jogler C."/>
            <person name="Lage O.M."/>
        </authorList>
    </citation>
    <scope>NUCLEOTIDE SEQUENCE</scope>
    <source>
        <strain evidence="2">M600PL45_2</strain>
    </source>
</reference>
<evidence type="ECO:0000256" key="1">
    <source>
        <dbReference type="SAM" id="MobiDB-lite"/>
    </source>
</evidence>
<gene>
    <name evidence="2" type="ORF">MMA15_02925</name>
</gene>
<sequence>MRGRFEHRTIDALLSDAEVLTEDYDDGDVDAVRRRLLAGADPGADPGAAEAGECAAGPAAASAVPAGGVPPAVSARTGVRARPYPTECEQAAHDLDLAVSLVVNAPEAAAGLARLVDDQDSIAPEGALVFGCLLHLARYREAAQFWWQFAAGGGSRTAAFCLCLHHRRHGEFRDADYWRAQSARLAQRAHTPGVAPPRRQRPTARPLLPDGVRHGLLSQCHGGGHPRLPHALEAVIHRLPVLDDDEDFGEIPQPARDLAGHLTAL</sequence>
<dbReference type="Proteomes" id="UP001166784">
    <property type="component" value="Unassembled WGS sequence"/>
</dbReference>
<accession>A0ABS9ST09</accession>
<feature type="region of interest" description="Disordered" evidence="1">
    <location>
        <begin position="188"/>
        <end position="208"/>
    </location>
</feature>